<evidence type="ECO:0000256" key="4">
    <source>
        <dbReference type="ARBA" id="ARBA00022801"/>
    </source>
</evidence>
<dbReference type="Pfam" id="PF03755">
    <property type="entry name" value="YicC-like_N"/>
    <property type="match status" value="1"/>
</dbReference>
<dbReference type="InterPro" id="IPR005229">
    <property type="entry name" value="YicC/YloC-like"/>
</dbReference>
<keyword evidence="2" id="KW-0540">Nuclease</keyword>
<dbReference type="PANTHER" id="PTHR30636">
    <property type="entry name" value="UPF0701 PROTEIN YICC"/>
    <property type="match status" value="1"/>
</dbReference>
<proteinExistence type="inferred from homology"/>
<protein>
    <recommendedName>
        <fullName evidence="11">YicC family protein</fullName>
    </recommendedName>
</protein>
<keyword evidence="10" id="KW-1185">Reference proteome</keyword>
<comment type="similarity">
    <text evidence="5">Belongs to the YicC/YloC family.</text>
</comment>
<reference evidence="9 10" key="1">
    <citation type="submission" date="2016-02" db="EMBL/GenBank/DDBJ databases">
        <authorList>
            <person name="Wen L."/>
            <person name="He K."/>
            <person name="Yang H."/>
        </authorList>
    </citation>
    <scope>NUCLEOTIDE SEQUENCE [LARGE SCALE GENOMIC DNA]</scope>
    <source>
        <strain evidence="9 10">CV58</strain>
    </source>
</reference>
<evidence type="ECO:0000259" key="8">
    <source>
        <dbReference type="Pfam" id="PF08340"/>
    </source>
</evidence>
<feature type="domain" description="Endoribonuclease YicC-like C-terminal" evidence="8">
    <location>
        <begin position="172"/>
        <end position="287"/>
    </location>
</feature>
<dbReference type="InterPro" id="IPR013527">
    <property type="entry name" value="YicC-like_N"/>
</dbReference>
<evidence type="ECO:0000313" key="10">
    <source>
        <dbReference type="Proteomes" id="UP000072660"/>
    </source>
</evidence>
<evidence type="ECO:0008006" key="11">
    <source>
        <dbReference type="Google" id="ProtNLM"/>
    </source>
</evidence>
<dbReference type="EMBL" id="LSZO01000058">
    <property type="protein sequence ID" value="KXU38939.1"/>
    <property type="molecule type" value="Genomic_DNA"/>
</dbReference>
<dbReference type="InterPro" id="IPR013551">
    <property type="entry name" value="YicC-like_C"/>
</dbReference>
<dbReference type="NCBIfam" id="TIGR00255">
    <property type="entry name" value="YicC/YloC family endoribonuclease"/>
    <property type="match status" value="1"/>
</dbReference>
<dbReference type="PANTHER" id="PTHR30636:SF3">
    <property type="entry name" value="UPF0701 PROTEIN YICC"/>
    <property type="match status" value="1"/>
</dbReference>
<dbReference type="Proteomes" id="UP000072660">
    <property type="component" value="Unassembled WGS sequence"/>
</dbReference>
<keyword evidence="6" id="KW-0175">Coiled coil</keyword>
<feature type="domain" description="Endoribonuclease YicC-like N-terminal" evidence="7">
    <location>
        <begin position="2"/>
        <end position="152"/>
    </location>
</feature>
<evidence type="ECO:0000256" key="1">
    <source>
        <dbReference type="ARBA" id="ARBA00001968"/>
    </source>
</evidence>
<evidence type="ECO:0000259" key="7">
    <source>
        <dbReference type="Pfam" id="PF03755"/>
    </source>
</evidence>
<feature type="coiled-coil region" evidence="6">
    <location>
        <begin position="153"/>
        <end position="202"/>
    </location>
</feature>
<organism evidence="9 10">
    <name type="scientific">Ventosimonas gracilis</name>
    <dbReference type="NCBI Taxonomy" id="1680762"/>
    <lineage>
        <taxon>Bacteria</taxon>
        <taxon>Pseudomonadati</taxon>
        <taxon>Pseudomonadota</taxon>
        <taxon>Gammaproteobacteria</taxon>
        <taxon>Pseudomonadales</taxon>
        <taxon>Ventosimonadaceae</taxon>
        <taxon>Ventosimonas</taxon>
    </lineage>
</organism>
<dbReference type="Pfam" id="PF08340">
    <property type="entry name" value="YicC-like_C"/>
    <property type="match status" value="1"/>
</dbReference>
<gene>
    <name evidence="9" type="ORF">AXE65_10860</name>
</gene>
<dbReference type="GO" id="GO:0016787">
    <property type="term" value="F:hydrolase activity"/>
    <property type="evidence" value="ECO:0007669"/>
    <property type="project" value="UniProtKB-KW"/>
</dbReference>
<evidence type="ECO:0000313" key="9">
    <source>
        <dbReference type="EMBL" id="KXU38939.1"/>
    </source>
</evidence>
<dbReference type="GO" id="GO:0004521">
    <property type="term" value="F:RNA endonuclease activity"/>
    <property type="evidence" value="ECO:0007669"/>
    <property type="project" value="InterPro"/>
</dbReference>
<accession>A0A139SWG0</accession>
<comment type="cofactor">
    <cofactor evidence="1">
        <name>a divalent metal cation</name>
        <dbReference type="ChEBI" id="CHEBI:60240"/>
    </cofactor>
</comment>
<evidence type="ECO:0000256" key="3">
    <source>
        <dbReference type="ARBA" id="ARBA00022759"/>
    </source>
</evidence>
<dbReference type="AlphaFoldDB" id="A0A139SWG0"/>
<keyword evidence="3" id="KW-0255">Endonuclease</keyword>
<dbReference type="RefSeq" id="WP_068387794.1">
    <property type="nucleotide sequence ID" value="NZ_LSZO01000058.1"/>
</dbReference>
<evidence type="ECO:0000256" key="5">
    <source>
        <dbReference type="ARBA" id="ARBA00035648"/>
    </source>
</evidence>
<comment type="caution">
    <text evidence="9">The sequence shown here is derived from an EMBL/GenBank/DDBJ whole genome shotgun (WGS) entry which is preliminary data.</text>
</comment>
<keyword evidence="4" id="KW-0378">Hydrolase</keyword>
<name>A0A139SWG0_9GAMM</name>
<evidence type="ECO:0000256" key="2">
    <source>
        <dbReference type="ARBA" id="ARBA00022722"/>
    </source>
</evidence>
<evidence type="ECO:0000256" key="6">
    <source>
        <dbReference type="SAM" id="Coils"/>
    </source>
</evidence>
<sequence>MVQSMTAFASATRTGSFGTLSWDLRSLNHRYLEVQLRLPEVLRSIEALLRESLRQNLLRGKVDGSLRLDESGADSSLQIDGKRADELIAVAREIAGRCQQAAPIDPLQVLAWPGVLKTRSQHPRILTEAALAAFEQALAELQETRAREGAALVRLLDERLDAIETEVAKLRECLPQMLYDWRQKARERLNELQISIDHERLEQELALLAVKSDASEELDRLSIHTQEIRRVLHGTGAVGRKLDFLLQELNREANTLAAKAFDPRSSQTAVNLKVLIEQIREQVQNIE</sequence>
<dbReference type="OrthoDB" id="9771229at2"/>